<dbReference type="Gene3D" id="3.40.1410.10">
    <property type="entry name" value="Chorismate lyase-like"/>
    <property type="match status" value="1"/>
</dbReference>
<dbReference type="InterPro" id="IPR050679">
    <property type="entry name" value="Bact_HTH_transcr_reg"/>
</dbReference>
<evidence type="ECO:0000313" key="7">
    <source>
        <dbReference type="Proteomes" id="UP000199662"/>
    </source>
</evidence>
<gene>
    <name evidence="6" type="ORF">SAMN05660742_1364</name>
</gene>
<feature type="domain" description="HTH gntR-type" evidence="5">
    <location>
        <begin position="1"/>
        <end position="69"/>
    </location>
</feature>
<protein>
    <submittedName>
        <fullName evidence="6">GntR family transcriptional regulator</fullName>
    </submittedName>
</protein>
<dbReference type="GO" id="GO:0045892">
    <property type="term" value="P:negative regulation of DNA-templated transcription"/>
    <property type="evidence" value="ECO:0007669"/>
    <property type="project" value="TreeGrafter"/>
</dbReference>
<proteinExistence type="predicted"/>
<organism evidence="6 7">
    <name type="scientific">Propionispira arboris</name>
    <dbReference type="NCBI Taxonomy" id="84035"/>
    <lineage>
        <taxon>Bacteria</taxon>
        <taxon>Bacillati</taxon>
        <taxon>Bacillota</taxon>
        <taxon>Negativicutes</taxon>
        <taxon>Selenomonadales</taxon>
        <taxon>Selenomonadaceae</taxon>
        <taxon>Propionispira</taxon>
    </lineage>
</organism>
<evidence type="ECO:0000259" key="5">
    <source>
        <dbReference type="PROSITE" id="PS50949"/>
    </source>
</evidence>
<sequence length="237" mass="27367">MVKYQEIAKDLRRKILNKLYLPSEQLPQEKEMCLIYNVSRITIKKAVDELVTAGLVIKRRGAGTFVKSVNDATVQELSLVQQFTGFTEANQGKSIKSNIIRFEIVHPSADVADKLQIDIDSFIYDIIRARYADTEPFVVEYTQMPLDIIPGLKHDVLLDSIYHYIQSRLKLKIQSAHRAIRAMWPNEIEQEYLKVDTNFPVLEVEQVAYLDDGRAFEHSISRHRSDKIIFKTLSIRA</sequence>
<dbReference type="Pfam" id="PF00392">
    <property type="entry name" value="GntR"/>
    <property type="match status" value="1"/>
</dbReference>
<dbReference type="CDD" id="cd07377">
    <property type="entry name" value="WHTH_GntR"/>
    <property type="match status" value="1"/>
</dbReference>
<dbReference type="SMART" id="SM00345">
    <property type="entry name" value="HTH_GNTR"/>
    <property type="match status" value="1"/>
</dbReference>
<dbReference type="RefSeq" id="WP_019552952.1">
    <property type="nucleotide sequence ID" value="NZ_FNZK01000036.1"/>
</dbReference>
<name>A0A1H7D7U8_9FIRM</name>
<dbReference type="PRINTS" id="PR00035">
    <property type="entry name" value="HTHGNTR"/>
</dbReference>
<dbReference type="GO" id="GO:0003700">
    <property type="term" value="F:DNA-binding transcription factor activity"/>
    <property type="evidence" value="ECO:0007669"/>
    <property type="project" value="InterPro"/>
</dbReference>
<dbReference type="Gene3D" id="1.10.10.10">
    <property type="entry name" value="Winged helix-like DNA-binding domain superfamily/Winged helix DNA-binding domain"/>
    <property type="match status" value="1"/>
</dbReference>
<reference evidence="6 7" key="1">
    <citation type="submission" date="2016-10" db="EMBL/GenBank/DDBJ databases">
        <authorList>
            <person name="de Groot N.N."/>
        </authorList>
    </citation>
    <scope>NUCLEOTIDE SEQUENCE [LARGE SCALE GENOMIC DNA]</scope>
    <source>
        <strain evidence="6 7">DSM 2179</strain>
    </source>
</reference>
<dbReference type="InterPro" id="IPR000524">
    <property type="entry name" value="Tscrpt_reg_HTH_GntR"/>
</dbReference>
<dbReference type="PROSITE" id="PS50949">
    <property type="entry name" value="HTH_GNTR"/>
    <property type="match status" value="1"/>
</dbReference>
<dbReference type="FunFam" id="3.40.1410.10:FF:000008">
    <property type="entry name" value="Transcriptional regulator, GntR family"/>
    <property type="match status" value="1"/>
</dbReference>
<dbReference type="InterPro" id="IPR036390">
    <property type="entry name" value="WH_DNA-bd_sf"/>
</dbReference>
<evidence type="ECO:0000256" key="2">
    <source>
        <dbReference type="ARBA" id="ARBA00023015"/>
    </source>
</evidence>
<keyword evidence="1" id="KW-0678">Repressor</keyword>
<dbReference type="AlphaFoldDB" id="A0A1H7D7U8"/>
<dbReference type="SUPFAM" id="SSF64288">
    <property type="entry name" value="Chorismate lyase-like"/>
    <property type="match status" value="1"/>
</dbReference>
<accession>A0A1H7D7U8</accession>
<dbReference type="InterPro" id="IPR036388">
    <property type="entry name" value="WH-like_DNA-bd_sf"/>
</dbReference>
<dbReference type="GO" id="GO:0003677">
    <property type="term" value="F:DNA binding"/>
    <property type="evidence" value="ECO:0007669"/>
    <property type="project" value="UniProtKB-KW"/>
</dbReference>
<evidence type="ECO:0000256" key="3">
    <source>
        <dbReference type="ARBA" id="ARBA00023125"/>
    </source>
</evidence>
<dbReference type="PANTHER" id="PTHR44846:SF5">
    <property type="entry name" value="HTH-TYPE TRANSCRIPTIONAL REGULATOR GMUR"/>
    <property type="match status" value="1"/>
</dbReference>
<evidence type="ECO:0000256" key="1">
    <source>
        <dbReference type="ARBA" id="ARBA00022491"/>
    </source>
</evidence>
<dbReference type="InterPro" id="IPR011663">
    <property type="entry name" value="UTRA"/>
</dbReference>
<dbReference type="EMBL" id="FNZK01000036">
    <property type="protein sequence ID" value="SEJ97786.1"/>
    <property type="molecule type" value="Genomic_DNA"/>
</dbReference>
<keyword evidence="4" id="KW-0804">Transcription</keyword>
<keyword evidence="3" id="KW-0238">DNA-binding</keyword>
<dbReference type="InterPro" id="IPR028978">
    <property type="entry name" value="Chorismate_lyase_/UTRA_dom_sf"/>
</dbReference>
<dbReference type="SMART" id="SM00866">
    <property type="entry name" value="UTRA"/>
    <property type="match status" value="1"/>
</dbReference>
<dbReference type="PANTHER" id="PTHR44846">
    <property type="entry name" value="MANNOSYL-D-GLYCERATE TRANSPORT/METABOLISM SYSTEM REPRESSOR MNGR-RELATED"/>
    <property type="match status" value="1"/>
</dbReference>
<dbReference type="Proteomes" id="UP000199662">
    <property type="component" value="Unassembled WGS sequence"/>
</dbReference>
<evidence type="ECO:0000313" key="6">
    <source>
        <dbReference type="EMBL" id="SEJ97786.1"/>
    </source>
</evidence>
<dbReference type="STRING" id="84035.SAMN05660742_1364"/>
<keyword evidence="2" id="KW-0805">Transcription regulation</keyword>
<evidence type="ECO:0000256" key="4">
    <source>
        <dbReference type="ARBA" id="ARBA00023163"/>
    </source>
</evidence>
<keyword evidence="7" id="KW-1185">Reference proteome</keyword>
<dbReference type="SUPFAM" id="SSF46785">
    <property type="entry name" value="Winged helix' DNA-binding domain"/>
    <property type="match status" value="1"/>
</dbReference>
<dbReference type="Pfam" id="PF07702">
    <property type="entry name" value="UTRA"/>
    <property type="match status" value="1"/>
</dbReference>